<dbReference type="EMBL" id="UYRW01008691">
    <property type="protein sequence ID" value="VDM96958.1"/>
    <property type="molecule type" value="Genomic_DNA"/>
</dbReference>
<reference evidence="1 2" key="2">
    <citation type="submission" date="2018-08" db="EMBL/GenBank/DDBJ databases">
        <authorList>
            <person name="Laetsch R D."/>
            <person name="Stevens L."/>
            <person name="Kumar S."/>
            <person name="Blaxter L. M."/>
        </authorList>
    </citation>
    <scope>NUCLEOTIDE SEQUENCE [LARGE SCALE GENOMIC DNA]</scope>
</reference>
<evidence type="ECO:0000313" key="2">
    <source>
        <dbReference type="Proteomes" id="UP000271087"/>
    </source>
</evidence>
<protein>
    <submittedName>
        <fullName evidence="3">Chromo domain-containing protein</fullName>
    </submittedName>
</protein>
<evidence type="ECO:0000313" key="3">
    <source>
        <dbReference type="WBParaSite" id="nOo.2.0.1.t11745-RA"/>
    </source>
</evidence>
<keyword evidence="2" id="KW-1185">Reference proteome</keyword>
<dbReference type="AlphaFoldDB" id="A0A182EUB6"/>
<sequence length="158" mass="18750">MSTSFNQSAKPTTGRVIELLEEIKEFDLSLPDRNQPLENQKKQYEIKKRIVKHKIQRLEIYVVHWKRSTKNGWTLYNKLQKEQKKKKESTEMVNDKQGILHMINNGKETIITLNSYYDDLELALQQERSNGFVLYSFVVVKVTRQKRRALRRKNGALL</sequence>
<organism evidence="3">
    <name type="scientific">Onchocerca ochengi</name>
    <name type="common">Filarial nematode worm</name>
    <dbReference type="NCBI Taxonomy" id="42157"/>
    <lineage>
        <taxon>Eukaryota</taxon>
        <taxon>Metazoa</taxon>
        <taxon>Ecdysozoa</taxon>
        <taxon>Nematoda</taxon>
        <taxon>Chromadorea</taxon>
        <taxon>Rhabditida</taxon>
        <taxon>Spirurina</taxon>
        <taxon>Spiruromorpha</taxon>
        <taxon>Filarioidea</taxon>
        <taxon>Onchocercidae</taxon>
        <taxon>Onchocerca</taxon>
    </lineage>
</organism>
<evidence type="ECO:0000313" key="1">
    <source>
        <dbReference type="EMBL" id="VDM96958.1"/>
    </source>
</evidence>
<dbReference type="STRING" id="42157.A0A182EUB6"/>
<dbReference type="Proteomes" id="UP000271087">
    <property type="component" value="Unassembled WGS sequence"/>
</dbReference>
<name>A0A182EUB6_ONCOC</name>
<accession>A0A182EUB6</accession>
<reference evidence="3" key="1">
    <citation type="submission" date="2016-06" db="UniProtKB">
        <authorList>
            <consortium name="WormBaseParasite"/>
        </authorList>
    </citation>
    <scope>IDENTIFICATION</scope>
</reference>
<dbReference type="WBParaSite" id="nOo.2.0.1.t11745-RA">
    <property type="protein sequence ID" value="nOo.2.0.1.t11745-RA"/>
    <property type="gene ID" value="nOo.2.0.1.g11745"/>
</dbReference>
<gene>
    <name evidence="1" type="ORF">NOO_LOCUS11745</name>
</gene>
<proteinExistence type="predicted"/>